<proteinExistence type="predicted"/>
<keyword evidence="3" id="KW-1185">Reference proteome</keyword>
<dbReference type="SUPFAM" id="SSF64484">
    <property type="entry name" value="beta and beta-prime subunits of DNA dependent RNA-polymerase"/>
    <property type="match status" value="1"/>
</dbReference>
<dbReference type="GO" id="GO:0006351">
    <property type="term" value="P:DNA-templated transcription"/>
    <property type="evidence" value="ECO:0007669"/>
    <property type="project" value="InterPro"/>
</dbReference>
<dbReference type="Pfam" id="PF04992">
    <property type="entry name" value="RNA_pol_Rpb1_6"/>
    <property type="match status" value="1"/>
</dbReference>
<accession>A0AA88R213</accession>
<dbReference type="Proteomes" id="UP001187471">
    <property type="component" value="Unassembled WGS sequence"/>
</dbReference>
<dbReference type="InterPro" id="IPR007075">
    <property type="entry name" value="RNA_pol_Rpb1_6"/>
</dbReference>
<organism evidence="2 3">
    <name type="scientific">Escallonia rubra</name>
    <dbReference type="NCBI Taxonomy" id="112253"/>
    <lineage>
        <taxon>Eukaryota</taxon>
        <taxon>Viridiplantae</taxon>
        <taxon>Streptophyta</taxon>
        <taxon>Embryophyta</taxon>
        <taxon>Tracheophyta</taxon>
        <taxon>Spermatophyta</taxon>
        <taxon>Magnoliopsida</taxon>
        <taxon>eudicotyledons</taxon>
        <taxon>Gunneridae</taxon>
        <taxon>Pentapetalae</taxon>
        <taxon>asterids</taxon>
        <taxon>campanulids</taxon>
        <taxon>Escalloniales</taxon>
        <taxon>Escalloniaceae</taxon>
        <taxon>Escallonia</taxon>
    </lineage>
</organism>
<sequence>MSMMGELTFFLGLQIKQSKDGIFINQAKYTKELLKRFDMEASNAFDTPMSSSLKLDKDEKGKDVDIKRYRVGRHDGECEESAKFDKVTGEEIFEYGHWMRAQAEVGNRRGNHNVEKYDDAPELIKIVGNNSPAGELIRTGKGKDKHDQNPLKLVALEIRRSESRDFLKVFDKTSGNSLGDVIQFLYGEDGMDVVWIESQKLDALKMKKVEFNKVFSYELDDEKWNPNYMLPEHVEDLKTIREFRNVFDVEVQKLDADRFQLGTEIATTSDNSWHMPVNLKRLIWNAQKTFKVDLRRPSDMHSMEIVEATDKLHERLKVSLVMMRWAWKLRRMPPFFSTFFFAARLQVRGC</sequence>
<protein>
    <recommendedName>
        <fullName evidence="1">RNA polymerase Rpb1 domain-containing protein</fullName>
    </recommendedName>
</protein>
<comment type="caution">
    <text evidence="2">The sequence shown here is derived from an EMBL/GenBank/DDBJ whole genome shotgun (WGS) entry which is preliminary data.</text>
</comment>
<dbReference type="EMBL" id="JAVXUO010001539">
    <property type="protein sequence ID" value="KAK2981349.1"/>
    <property type="molecule type" value="Genomic_DNA"/>
</dbReference>
<dbReference type="GO" id="GO:0003677">
    <property type="term" value="F:DNA binding"/>
    <property type="evidence" value="ECO:0007669"/>
    <property type="project" value="InterPro"/>
</dbReference>
<feature type="domain" description="RNA polymerase Rpb1" evidence="1">
    <location>
        <begin position="191"/>
        <end position="318"/>
    </location>
</feature>
<reference evidence="2" key="1">
    <citation type="submission" date="2022-12" db="EMBL/GenBank/DDBJ databases">
        <title>Draft genome assemblies for two species of Escallonia (Escalloniales).</title>
        <authorList>
            <person name="Chanderbali A."/>
            <person name="Dervinis C."/>
            <person name="Anghel I."/>
            <person name="Soltis D."/>
            <person name="Soltis P."/>
            <person name="Zapata F."/>
        </authorList>
    </citation>
    <scope>NUCLEOTIDE SEQUENCE</scope>
    <source>
        <strain evidence="2">UCBG92.1500</strain>
        <tissue evidence="2">Leaf</tissue>
    </source>
</reference>
<evidence type="ECO:0000259" key="1">
    <source>
        <dbReference type="Pfam" id="PF04992"/>
    </source>
</evidence>
<evidence type="ECO:0000313" key="3">
    <source>
        <dbReference type="Proteomes" id="UP001187471"/>
    </source>
</evidence>
<name>A0AA88R213_9ASTE</name>
<dbReference type="GO" id="GO:0003899">
    <property type="term" value="F:DNA-directed RNA polymerase activity"/>
    <property type="evidence" value="ECO:0007669"/>
    <property type="project" value="InterPro"/>
</dbReference>
<gene>
    <name evidence="2" type="ORF">RJ640_013140</name>
</gene>
<evidence type="ECO:0000313" key="2">
    <source>
        <dbReference type="EMBL" id="KAK2981349.1"/>
    </source>
</evidence>
<dbReference type="Gene3D" id="6.20.50.80">
    <property type="match status" value="1"/>
</dbReference>
<dbReference type="AlphaFoldDB" id="A0AA88R213"/>